<dbReference type="InterPro" id="IPR002048">
    <property type="entry name" value="EF_hand_dom"/>
</dbReference>
<feature type="domain" description="EF-hand" evidence="6">
    <location>
        <begin position="10"/>
        <end position="36"/>
    </location>
</feature>
<dbReference type="InterPro" id="IPR011992">
    <property type="entry name" value="EF-hand-dom_pair"/>
</dbReference>
<feature type="domain" description="EF-hand" evidence="6">
    <location>
        <begin position="128"/>
        <end position="163"/>
    </location>
</feature>
<dbReference type="Proteomes" id="UP000604046">
    <property type="component" value="Unassembled WGS sequence"/>
</dbReference>
<dbReference type="PROSITE" id="PS50222">
    <property type="entry name" value="EF_HAND_2"/>
    <property type="match status" value="2"/>
</dbReference>
<accession>A0A812PVH5</accession>
<dbReference type="SMART" id="SM00054">
    <property type="entry name" value="EFh"/>
    <property type="match status" value="2"/>
</dbReference>
<proteinExistence type="predicted"/>
<sequence length="363" mass="39065">MFVLKHLRNFHEYDTKGAGTISIPEMKAVLRTTTIGLTERELKTVLKQVDADGDGSALWLAWFMSGIACMKPVKAIVKPDCAKLQSCSPAVLECHLLYTDLFEGAAGEDGAVSLGQLQDFLQQHKMSVSEDRLTSIMKEVDDDDSGVLELDEFLMMLVKAAGIGRAAEDRLRLCRAAGGMAQEVHGRGKLSMLCLRAVVRLASAQQISWTFAPCARQGLLSFGTVIQADEFSLDGQARELASGGVPGTDVIDVIMHPQIAAAGWDCRHAKEAGFHLADLASAGASIRNMRTAGFTDVASVIALRKRGVQAWKLKLGGFTLSDLRSGGYSSAELRLAGFSSASIAALEKNRAWVYCKANPNGEE</sequence>
<evidence type="ECO:0000256" key="5">
    <source>
        <dbReference type="ARBA" id="ARBA00022990"/>
    </source>
</evidence>
<evidence type="ECO:0000313" key="8">
    <source>
        <dbReference type="Proteomes" id="UP000604046"/>
    </source>
</evidence>
<organism evidence="7 8">
    <name type="scientific">Symbiodinium natans</name>
    <dbReference type="NCBI Taxonomy" id="878477"/>
    <lineage>
        <taxon>Eukaryota</taxon>
        <taxon>Sar</taxon>
        <taxon>Alveolata</taxon>
        <taxon>Dinophyceae</taxon>
        <taxon>Suessiales</taxon>
        <taxon>Symbiodiniaceae</taxon>
        <taxon>Symbiodinium</taxon>
    </lineage>
</organism>
<comment type="caution">
    <text evidence="7">The sequence shown here is derived from an EMBL/GenBank/DDBJ whole genome shotgun (WGS) entry which is preliminary data.</text>
</comment>
<keyword evidence="3" id="KW-0677">Repeat</keyword>
<evidence type="ECO:0000313" key="7">
    <source>
        <dbReference type="EMBL" id="CAE7371343.1"/>
    </source>
</evidence>
<dbReference type="GO" id="GO:0005509">
    <property type="term" value="F:calcium ion binding"/>
    <property type="evidence" value="ECO:0007669"/>
    <property type="project" value="InterPro"/>
</dbReference>
<dbReference type="Pfam" id="PF13833">
    <property type="entry name" value="EF-hand_8"/>
    <property type="match status" value="1"/>
</dbReference>
<dbReference type="PROSITE" id="PS00018">
    <property type="entry name" value="EF_HAND_1"/>
    <property type="match status" value="1"/>
</dbReference>
<keyword evidence="5" id="KW-0007">Acetylation</keyword>
<gene>
    <name evidence="7" type="primary">Tnnc2</name>
    <name evidence="7" type="ORF">SNAT2548_LOCUS20272</name>
</gene>
<evidence type="ECO:0000256" key="4">
    <source>
        <dbReference type="ARBA" id="ARBA00022837"/>
    </source>
</evidence>
<keyword evidence="2" id="KW-0479">Metal-binding</keyword>
<evidence type="ECO:0000256" key="1">
    <source>
        <dbReference type="ARBA" id="ARBA00020786"/>
    </source>
</evidence>
<protein>
    <recommendedName>
        <fullName evidence="1">Calmodulin</fullName>
    </recommendedName>
</protein>
<reference evidence="7" key="1">
    <citation type="submission" date="2021-02" db="EMBL/GenBank/DDBJ databases">
        <authorList>
            <person name="Dougan E. K."/>
            <person name="Rhodes N."/>
            <person name="Thang M."/>
            <person name="Chan C."/>
        </authorList>
    </citation>
    <scope>NUCLEOTIDE SEQUENCE</scope>
</reference>
<keyword evidence="4" id="KW-0106">Calcium</keyword>
<dbReference type="SUPFAM" id="SSF47473">
    <property type="entry name" value="EF-hand"/>
    <property type="match status" value="1"/>
</dbReference>
<dbReference type="InterPro" id="IPR018247">
    <property type="entry name" value="EF_Hand_1_Ca_BS"/>
</dbReference>
<evidence type="ECO:0000256" key="3">
    <source>
        <dbReference type="ARBA" id="ARBA00022737"/>
    </source>
</evidence>
<dbReference type="AlphaFoldDB" id="A0A812PVH5"/>
<dbReference type="PANTHER" id="PTHR23048:SF0">
    <property type="entry name" value="CALMODULIN LIKE 3"/>
    <property type="match status" value="1"/>
</dbReference>
<dbReference type="PANTHER" id="PTHR23048">
    <property type="entry name" value="MYOSIN LIGHT CHAIN 1, 3"/>
    <property type="match status" value="1"/>
</dbReference>
<dbReference type="EMBL" id="CAJNDS010002204">
    <property type="protein sequence ID" value="CAE7371343.1"/>
    <property type="molecule type" value="Genomic_DNA"/>
</dbReference>
<keyword evidence="8" id="KW-1185">Reference proteome</keyword>
<dbReference type="OrthoDB" id="430660at2759"/>
<name>A0A812PVH5_9DINO</name>
<dbReference type="GO" id="GO:0016460">
    <property type="term" value="C:myosin II complex"/>
    <property type="evidence" value="ECO:0007669"/>
    <property type="project" value="TreeGrafter"/>
</dbReference>
<dbReference type="Gene3D" id="1.10.238.10">
    <property type="entry name" value="EF-hand"/>
    <property type="match status" value="2"/>
</dbReference>
<evidence type="ECO:0000259" key="6">
    <source>
        <dbReference type="PROSITE" id="PS50222"/>
    </source>
</evidence>
<evidence type="ECO:0000256" key="2">
    <source>
        <dbReference type="ARBA" id="ARBA00022723"/>
    </source>
</evidence>
<dbReference type="CDD" id="cd00051">
    <property type="entry name" value="EFh"/>
    <property type="match status" value="2"/>
</dbReference>
<dbReference type="InterPro" id="IPR050230">
    <property type="entry name" value="CALM/Myosin/TropC-like"/>
</dbReference>